<dbReference type="EC" id="2.7.1.23" evidence="6"/>
<keyword evidence="1 6" id="KW-0808">Transferase</keyword>
<dbReference type="AlphaFoldDB" id="D5EPJ8"/>
<feature type="binding site" evidence="6">
    <location>
        <begin position="172"/>
        <end position="177"/>
    </location>
    <ligand>
        <name>NAD(+)</name>
        <dbReference type="ChEBI" id="CHEBI:57540"/>
    </ligand>
</feature>
<dbReference type="HOGENOM" id="CLU_008831_0_0_0"/>
<proteinExistence type="inferred from homology"/>
<feature type="binding site" evidence="6">
    <location>
        <position position="159"/>
    </location>
    <ligand>
        <name>NAD(+)</name>
        <dbReference type="ChEBI" id="CHEBI:57540"/>
    </ligand>
</feature>
<dbReference type="KEGG" id="caa:Caka_0711"/>
<dbReference type="Pfam" id="PF20143">
    <property type="entry name" value="NAD_kinase_C"/>
    <property type="match status" value="1"/>
</dbReference>
<feature type="active site" description="Proton acceptor" evidence="6">
    <location>
        <position position="61"/>
    </location>
</feature>
<keyword evidence="6" id="KW-0963">Cytoplasm</keyword>
<dbReference type="GO" id="GO:0005524">
    <property type="term" value="F:ATP binding"/>
    <property type="evidence" value="ECO:0007669"/>
    <property type="project" value="UniProtKB-KW"/>
</dbReference>
<dbReference type="Gene3D" id="3.40.50.10330">
    <property type="entry name" value="Probable inorganic polyphosphate/atp-NAD kinase, domain 1"/>
    <property type="match status" value="1"/>
</dbReference>
<name>D5EPJ8_CORAD</name>
<dbReference type="PANTHER" id="PTHR20275:SF0">
    <property type="entry name" value="NAD KINASE"/>
    <property type="match status" value="1"/>
</dbReference>
<comment type="caution">
    <text evidence="6">Lacks conserved residue(s) required for the propagation of feature annotation.</text>
</comment>
<feature type="binding site" evidence="6">
    <location>
        <begin position="131"/>
        <end position="132"/>
    </location>
    <ligand>
        <name>NAD(+)</name>
        <dbReference type="ChEBI" id="CHEBI:57540"/>
    </ligand>
</feature>
<dbReference type="PANTHER" id="PTHR20275">
    <property type="entry name" value="NAD KINASE"/>
    <property type="match status" value="1"/>
</dbReference>
<evidence type="ECO:0000313" key="7">
    <source>
        <dbReference type="EMBL" id="ADE53735.1"/>
    </source>
</evidence>
<comment type="catalytic activity">
    <reaction evidence="5 6">
        <text>NAD(+) + ATP = ADP + NADP(+) + H(+)</text>
        <dbReference type="Rhea" id="RHEA:18629"/>
        <dbReference type="ChEBI" id="CHEBI:15378"/>
        <dbReference type="ChEBI" id="CHEBI:30616"/>
        <dbReference type="ChEBI" id="CHEBI:57540"/>
        <dbReference type="ChEBI" id="CHEBI:58349"/>
        <dbReference type="ChEBI" id="CHEBI:456216"/>
        <dbReference type="EC" id="2.7.1.23"/>
    </reaction>
</comment>
<dbReference type="InterPro" id="IPR017437">
    <property type="entry name" value="ATP-NAD_kinase_PpnK-typ_C"/>
</dbReference>
<dbReference type="OrthoDB" id="9774737at2"/>
<dbReference type="Gene3D" id="2.60.200.30">
    <property type="entry name" value="Probable inorganic polyphosphate/atp-NAD kinase, domain 2"/>
    <property type="match status" value="1"/>
</dbReference>
<dbReference type="GO" id="GO:0005737">
    <property type="term" value="C:cytoplasm"/>
    <property type="evidence" value="ECO:0007669"/>
    <property type="project" value="UniProtKB-SubCell"/>
</dbReference>
<dbReference type="STRING" id="583355.Caka_0711"/>
<evidence type="ECO:0000256" key="5">
    <source>
        <dbReference type="ARBA" id="ARBA00047925"/>
    </source>
</evidence>
<evidence type="ECO:0000256" key="1">
    <source>
        <dbReference type="ARBA" id="ARBA00022679"/>
    </source>
</evidence>
<dbReference type="HAMAP" id="MF_00361">
    <property type="entry name" value="NAD_kinase"/>
    <property type="match status" value="1"/>
</dbReference>
<reference evidence="7 8" key="1">
    <citation type="journal article" date="2010" name="Stand. Genomic Sci.">
        <title>Complete genome sequence of Coraliomargarita akajimensis type strain (04OKA010-24).</title>
        <authorList>
            <person name="Mavromatis K."/>
            <person name="Abt B."/>
            <person name="Brambilla E."/>
            <person name="Lapidus A."/>
            <person name="Copeland A."/>
            <person name="Deshpande S."/>
            <person name="Nolan M."/>
            <person name="Lucas S."/>
            <person name="Tice H."/>
            <person name="Cheng J.F."/>
            <person name="Han C."/>
            <person name="Detter J.C."/>
            <person name="Woyke T."/>
            <person name="Goodwin L."/>
            <person name="Pitluck S."/>
            <person name="Held B."/>
            <person name="Brettin T."/>
            <person name="Tapia R."/>
            <person name="Ivanova N."/>
            <person name="Mikhailova N."/>
            <person name="Pati A."/>
            <person name="Liolios K."/>
            <person name="Chen A."/>
            <person name="Palaniappan K."/>
            <person name="Land M."/>
            <person name="Hauser L."/>
            <person name="Chang Y.J."/>
            <person name="Jeffries C.D."/>
            <person name="Rohde M."/>
            <person name="Goker M."/>
            <person name="Bristow J."/>
            <person name="Eisen J.A."/>
            <person name="Markowitz V."/>
            <person name="Hugenholtz P."/>
            <person name="Klenk H.P."/>
            <person name="Kyrpides N.C."/>
        </authorList>
    </citation>
    <scope>NUCLEOTIDE SEQUENCE [LARGE SCALE GENOMIC DNA]</scope>
    <source>
        <strain evidence="8">DSM 45221 / IAM 15411 / JCM 23193 / KCTC 12865</strain>
    </source>
</reference>
<dbReference type="GO" id="GO:0019674">
    <property type="term" value="P:NAD+ metabolic process"/>
    <property type="evidence" value="ECO:0007669"/>
    <property type="project" value="InterPro"/>
</dbReference>
<evidence type="ECO:0000256" key="2">
    <source>
        <dbReference type="ARBA" id="ARBA00022777"/>
    </source>
</evidence>
<comment type="subcellular location">
    <subcellularLocation>
        <location evidence="6">Cytoplasm</location>
    </subcellularLocation>
</comment>
<feature type="binding site" evidence="6">
    <location>
        <position position="161"/>
    </location>
    <ligand>
        <name>NAD(+)</name>
        <dbReference type="ChEBI" id="CHEBI:57540"/>
    </ligand>
</feature>
<keyword evidence="4 6" id="KW-0520">NAD</keyword>
<comment type="cofactor">
    <cofactor evidence="6">
        <name>a divalent metal cation</name>
        <dbReference type="ChEBI" id="CHEBI:60240"/>
    </cofactor>
</comment>
<keyword evidence="2 6" id="KW-0418">Kinase</keyword>
<keyword evidence="8" id="KW-1185">Reference proteome</keyword>
<keyword evidence="3 6" id="KW-0521">NADP</keyword>
<dbReference type="GO" id="GO:0003951">
    <property type="term" value="F:NAD+ kinase activity"/>
    <property type="evidence" value="ECO:0007669"/>
    <property type="project" value="UniProtKB-UniRule"/>
</dbReference>
<dbReference type="Pfam" id="PF01513">
    <property type="entry name" value="NAD_kinase"/>
    <property type="match status" value="1"/>
</dbReference>
<keyword evidence="6" id="KW-0547">Nucleotide-binding</keyword>
<dbReference type="EMBL" id="CP001998">
    <property type="protein sequence ID" value="ADE53735.1"/>
    <property type="molecule type" value="Genomic_DNA"/>
</dbReference>
<dbReference type="SUPFAM" id="SSF111331">
    <property type="entry name" value="NAD kinase/diacylglycerol kinase-like"/>
    <property type="match status" value="1"/>
</dbReference>
<dbReference type="InterPro" id="IPR002504">
    <property type="entry name" value="NADK"/>
</dbReference>
<dbReference type="GO" id="GO:0046872">
    <property type="term" value="F:metal ion binding"/>
    <property type="evidence" value="ECO:0007669"/>
    <property type="project" value="UniProtKB-UniRule"/>
</dbReference>
<dbReference type="GO" id="GO:0051287">
    <property type="term" value="F:NAD binding"/>
    <property type="evidence" value="ECO:0007669"/>
    <property type="project" value="UniProtKB-ARBA"/>
</dbReference>
<evidence type="ECO:0000313" key="8">
    <source>
        <dbReference type="Proteomes" id="UP000000925"/>
    </source>
</evidence>
<dbReference type="InterPro" id="IPR016064">
    <property type="entry name" value="NAD/diacylglycerol_kinase_sf"/>
</dbReference>
<gene>
    <name evidence="6" type="primary">nadK</name>
    <name evidence="7" type="ordered locus">Caka_0711</name>
</gene>
<accession>D5EPJ8</accession>
<sequence length="281" mass="29935">MQSIRTISFAVNTTKPGALDAARYLAGIAECEAVKTRILEDYPLKGDALAGQDLCVAIGGDGTLLAVLEAALNADCAVLGVNLGKLGFLATFSQQEAAADLASLINGNYSIAERSVLSCTNNAGKTYLGLNDVVIKETQGSSLVRLRVYANQHTVSEYHCDGLLFSTPTGSTAYNLSAGGPIIGPKVSAMVMTPICPHTLGNRSVIFDSSTQITVEARDDTICPRIMIDGRIRDEACNQFPLVITCAEKKFRLMQNPGHSHFAIVRDKLNWGGPTIRDGDL</sequence>
<organism evidence="7 8">
    <name type="scientific">Coraliomargarita akajimensis (strain DSM 45221 / IAM 15411 / JCM 23193 / KCTC 12865 / 04OKA010-24)</name>
    <dbReference type="NCBI Taxonomy" id="583355"/>
    <lineage>
        <taxon>Bacteria</taxon>
        <taxon>Pseudomonadati</taxon>
        <taxon>Verrucomicrobiota</taxon>
        <taxon>Opitutia</taxon>
        <taxon>Puniceicoccales</taxon>
        <taxon>Coraliomargaritaceae</taxon>
        <taxon>Coraliomargarita</taxon>
    </lineage>
</organism>
<comment type="similarity">
    <text evidence="6">Belongs to the NAD kinase family.</text>
</comment>
<keyword evidence="6" id="KW-0067">ATP-binding</keyword>
<comment type="function">
    <text evidence="6">Involved in the regulation of the intracellular balance of NAD and NADP, and is a key enzyme in the biosynthesis of NADP. Catalyzes specifically the phosphorylation on 2'-hydroxyl of the adenosine moiety of NAD to yield NADP.</text>
</comment>
<dbReference type="InterPro" id="IPR017438">
    <property type="entry name" value="ATP-NAD_kinase_N"/>
</dbReference>
<dbReference type="GO" id="GO:0006741">
    <property type="term" value="P:NADP+ biosynthetic process"/>
    <property type="evidence" value="ECO:0007669"/>
    <property type="project" value="UniProtKB-UniRule"/>
</dbReference>
<protein>
    <recommendedName>
        <fullName evidence="6">NAD kinase</fullName>
        <ecNumber evidence="6">2.7.1.23</ecNumber>
    </recommendedName>
    <alternativeName>
        <fullName evidence="6">ATP-dependent NAD kinase</fullName>
    </alternativeName>
</protein>
<dbReference type="Proteomes" id="UP000000925">
    <property type="component" value="Chromosome"/>
</dbReference>
<evidence type="ECO:0000256" key="6">
    <source>
        <dbReference type="HAMAP-Rule" id="MF_00361"/>
    </source>
</evidence>
<evidence type="ECO:0000256" key="4">
    <source>
        <dbReference type="ARBA" id="ARBA00023027"/>
    </source>
</evidence>
<dbReference type="RefSeq" id="WP_013042459.1">
    <property type="nucleotide sequence ID" value="NC_014008.1"/>
</dbReference>
<dbReference type="eggNOG" id="COG0061">
    <property type="taxonomic scope" value="Bacteria"/>
</dbReference>
<evidence type="ECO:0000256" key="3">
    <source>
        <dbReference type="ARBA" id="ARBA00022857"/>
    </source>
</evidence>
<feature type="binding site" evidence="6">
    <location>
        <begin position="61"/>
        <end position="62"/>
    </location>
    <ligand>
        <name>NAD(+)</name>
        <dbReference type="ChEBI" id="CHEBI:57540"/>
    </ligand>
</feature>